<dbReference type="AlphaFoldDB" id="A0A6M5Z278"/>
<dbReference type="RefSeq" id="WP_171474556.1">
    <property type="nucleotide sequence ID" value="NZ_CP053452.2"/>
</dbReference>
<evidence type="ECO:0000313" key="1">
    <source>
        <dbReference type="EMBL" id="QJW99623.1"/>
    </source>
</evidence>
<dbReference type="Proteomes" id="UP000503447">
    <property type="component" value="Chromosome"/>
</dbReference>
<protein>
    <submittedName>
        <fullName evidence="1">Uncharacterized protein</fullName>
    </submittedName>
</protein>
<dbReference type="KEGG" id="ftj:FTUN_7241"/>
<name>A0A6M5Z278_9BACT</name>
<organism evidence="1 2">
    <name type="scientific">Frigoriglobus tundricola</name>
    <dbReference type="NCBI Taxonomy" id="2774151"/>
    <lineage>
        <taxon>Bacteria</taxon>
        <taxon>Pseudomonadati</taxon>
        <taxon>Planctomycetota</taxon>
        <taxon>Planctomycetia</taxon>
        <taxon>Gemmatales</taxon>
        <taxon>Gemmataceae</taxon>
        <taxon>Frigoriglobus</taxon>
    </lineage>
</organism>
<accession>A0A6M5Z278</accession>
<dbReference type="EMBL" id="CP053452">
    <property type="protein sequence ID" value="QJW99623.1"/>
    <property type="molecule type" value="Genomic_DNA"/>
</dbReference>
<evidence type="ECO:0000313" key="2">
    <source>
        <dbReference type="Proteomes" id="UP000503447"/>
    </source>
</evidence>
<keyword evidence="2" id="KW-1185">Reference proteome</keyword>
<gene>
    <name evidence="1" type="ORF">FTUN_7241</name>
</gene>
<reference evidence="2" key="1">
    <citation type="submission" date="2020-05" db="EMBL/GenBank/DDBJ databases">
        <title>Frigoriglobus tundricola gen. nov., sp. nov., a psychrotolerant cellulolytic planctomycete of the family Gemmataceae with two divergent copies of 16S rRNA gene.</title>
        <authorList>
            <person name="Kulichevskaya I.S."/>
            <person name="Ivanova A.A."/>
            <person name="Naumoff D.G."/>
            <person name="Beletsky A.V."/>
            <person name="Rijpstra W.I.C."/>
            <person name="Sinninghe Damste J.S."/>
            <person name="Mardanov A.V."/>
            <person name="Ravin N.V."/>
            <person name="Dedysh S.N."/>
        </authorList>
    </citation>
    <scope>NUCLEOTIDE SEQUENCE [LARGE SCALE GENOMIC DNA]</scope>
    <source>
        <strain evidence="2">PL17</strain>
    </source>
</reference>
<sequence length="98" mass="10185">MSALGFGPPPLAIGDSSWDGAGNRGTVRVGAALGVFARGMLAEMDVALGEWFAVAPRALAAWSIERVRTINVPGLSFVMARIEQGWPSTGRCGVGTCH</sequence>
<proteinExistence type="predicted"/>